<evidence type="ECO:0000313" key="5">
    <source>
        <dbReference type="EMBL" id="HGQ36566.1"/>
    </source>
</evidence>
<evidence type="ECO:0000256" key="2">
    <source>
        <dbReference type="ARBA" id="ARBA00022630"/>
    </source>
</evidence>
<dbReference type="PANTHER" id="PTHR43567:SF1">
    <property type="entry name" value="FLAVOREDOXIN"/>
    <property type="match status" value="1"/>
</dbReference>
<reference evidence="6" key="1">
    <citation type="journal article" date="2020" name="mSystems">
        <title>Genome- and Community-Level Interaction Insights into Carbon Utilization and Element Cycling Functions of Hydrothermarchaeota in Hydrothermal Sediment.</title>
        <authorList>
            <person name="Zhou Z."/>
            <person name="Liu Y."/>
            <person name="Xu W."/>
            <person name="Pan J."/>
            <person name="Luo Z.H."/>
            <person name="Li M."/>
        </authorList>
    </citation>
    <scope>NUCLEOTIDE SEQUENCE [LARGE SCALE GENOMIC DNA]</scope>
    <source>
        <strain evidence="6">SpSt-637</strain>
        <strain evidence="5">SpSt-667</strain>
    </source>
</reference>
<accession>A0A7C4NN59</accession>
<dbReference type="EMBL" id="DTCK01000042">
    <property type="protein sequence ID" value="HGQ36566.1"/>
    <property type="molecule type" value="Genomic_DNA"/>
</dbReference>
<evidence type="ECO:0000256" key="3">
    <source>
        <dbReference type="ARBA" id="ARBA00038054"/>
    </source>
</evidence>
<dbReference type="GO" id="GO:0010181">
    <property type="term" value="F:FMN binding"/>
    <property type="evidence" value="ECO:0007669"/>
    <property type="project" value="InterPro"/>
</dbReference>
<keyword evidence="2" id="KW-0285">Flavoprotein</keyword>
<dbReference type="PANTHER" id="PTHR43567">
    <property type="entry name" value="FLAVOREDOXIN-RELATED-RELATED"/>
    <property type="match status" value="1"/>
</dbReference>
<comment type="similarity">
    <text evidence="3">Belongs to the flavoredoxin family.</text>
</comment>
<comment type="caution">
    <text evidence="6">The sequence shown here is derived from an EMBL/GenBank/DDBJ whole genome shotgun (WGS) entry which is preliminary data.</text>
</comment>
<evidence type="ECO:0000259" key="4">
    <source>
        <dbReference type="SMART" id="SM00903"/>
    </source>
</evidence>
<dbReference type="Pfam" id="PF01613">
    <property type="entry name" value="Flavin_Reduct"/>
    <property type="match status" value="1"/>
</dbReference>
<dbReference type="InterPro" id="IPR052174">
    <property type="entry name" value="Flavoredoxin"/>
</dbReference>
<evidence type="ECO:0000313" key="6">
    <source>
        <dbReference type="EMBL" id="HGQ65086.1"/>
    </source>
</evidence>
<comment type="cofactor">
    <cofactor evidence="1">
        <name>FMN</name>
        <dbReference type="ChEBI" id="CHEBI:58210"/>
    </cofactor>
</comment>
<dbReference type="SMART" id="SM00903">
    <property type="entry name" value="Flavin_Reduct"/>
    <property type="match status" value="1"/>
</dbReference>
<dbReference type="AlphaFoldDB" id="A0A7C4NN59"/>
<proteinExistence type="inferred from homology"/>
<gene>
    <name evidence="6" type="ORF">ENU08_07575</name>
    <name evidence="5" type="ORF">ENU41_07855</name>
</gene>
<organism evidence="6">
    <name type="scientific">Ignisphaera aggregans</name>
    <dbReference type="NCBI Taxonomy" id="334771"/>
    <lineage>
        <taxon>Archaea</taxon>
        <taxon>Thermoproteota</taxon>
        <taxon>Thermoprotei</taxon>
        <taxon>Desulfurococcales</taxon>
        <taxon>Desulfurococcaceae</taxon>
        <taxon>Ignisphaera</taxon>
    </lineage>
</organism>
<dbReference type="Gene3D" id="2.30.110.10">
    <property type="entry name" value="Electron Transport, Fmn-binding Protein, Chain A"/>
    <property type="match status" value="1"/>
</dbReference>
<dbReference type="InterPro" id="IPR002563">
    <property type="entry name" value="Flavin_Rdtase-like_dom"/>
</dbReference>
<name>A0A7C4NN59_9CREN</name>
<dbReference type="InterPro" id="IPR012349">
    <property type="entry name" value="Split_barrel_FMN-bd"/>
</dbReference>
<sequence length="174" mass="19788">MNMYRLLYPLRTYLVVSGRSGEEVNVMVADWVTVVSAKPFMVAVSIAPTRYTYKLVKRYGEFVVSVPDLNMINDVWITGSEHGPEKLRKTRIEFTFSSKISVPIIKNALANLECKVVGEHPYGDHVLFVGEVVAYHYKENAFKNNEPQLEAGFLAHIALNKFTTFSKEIITPRE</sequence>
<protein>
    <submittedName>
        <fullName evidence="6">Flavin reductase family protein</fullName>
    </submittedName>
</protein>
<dbReference type="SUPFAM" id="SSF50475">
    <property type="entry name" value="FMN-binding split barrel"/>
    <property type="match status" value="1"/>
</dbReference>
<dbReference type="EMBL" id="DTBD01000070">
    <property type="protein sequence ID" value="HGQ65086.1"/>
    <property type="molecule type" value="Genomic_DNA"/>
</dbReference>
<evidence type="ECO:0000256" key="1">
    <source>
        <dbReference type="ARBA" id="ARBA00001917"/>
    </source>
</evidence>
<feature type="domain" description="Flavin reductase like" evidence="4">
    <location>
        <begin position="5"/>
        <end position="144"/>
    </location>
</feature>